<dbReference type="OMA" id="ITAVYDM"/>
<protein>
    <recommendedName>
        <fullName evidence="2">SEA domain-containing protein</fullName>
    </recommendedName>
</protein>
<accession>A0A096M7U0</accession>
<organism evidence="3 4">
    <name type="scientific">Poecilia formosa</name>
    <name type="common">Amazon molly</name>
    <name type="synonym">Limia formosa</name>
    <dbReference type="NCBI Taxonomy" id="48698"/>
    <lineage>
        <taxon>Eukaryota</taxon>
        <taxon>Metazoa</taxon>
        <taxon>Chordata</taxon>
        <taxon>Craniata</taxon>
        <taxon>Vertebrata</taxon>
        <taxon>Euteleostomi</taxon>
        <taxon>Actinopterygii</taxon>
        <taxon>Neopterygii</taxon>
        <taxon>Teleostei</taxon>
        <taxon>Neoteleostei</taxon>
        <taxon>Acanthomorphata</taxon>
        <taxon>Ovalentaria</taxon>
        <taxon>Atherinomorphae</taxon>
        <taxon>Cyprinodontiformes</taxon>
        <taxon>Poeciliidae</taxon>
        <taxon>Poeciliinae</taxon>
        <taxon>Poecilia</taxon>
    </lineage>
</organism>
<dbReference type="Proteomes" id="UP000028760">
    <property type="component" value="Unassembled WGS sequence"/>
</dbReference>
<reference evidence="4" key="1">
    <citation type="submission" date="2013-10" db="EMBL/GenBank/DDBJ databases">
        <authorList>
            <person name="Schartl M."/>
            <person name="Warren W."/>
        </authorList>
    </citation>
    <scope>NUCLEOTIDE SEQUENCE [LARGE SCALE GENOMIC DNA]</scope>
    <source>
        <strain evidence="4">female</strain>
    </source>
</reference>
<name>A0A096M7U0_POEFO</name>
<feature type="region of interest" description="Disordered" evidence="1">
    <location>
        <begin position="170"/>
        <end position="190"/>
    </location>
</feature>
<feature type="domain" description="SEA" evidence="2">
    <location>
        <begin position="238"/>
        <end position="311"/>
    </location>
</feature>
<proteinExistence type="predicted"/>
<evidence type="ECO:0000313" key="4">
    <source>
        <dbReference type="Proteomes" id="UP000028760"/>
    </source>
</evidence>
<dbReference type="EMBL" id="AYCK01025806">
    <property type="status" value="NOT_ANNOTATED_CDS"/>
    <property type="molecule type" value="Genomic_DNA"/>
</dbReference>
<sequence length="311" mass="33980">MPSTPNKTTAFQPVPATNTTTTTTTESPAPVYHVGVVVFIPFNEDLKNETSQQFKDLAKRITAVYDMLYRKAFGARFIRSYVIAFRVSSASRIRMNVTEAEVGVEFNKTTPLVELPKNEVVQKTLADAINTANNNTIMDVPFSPGSVEVIRSPLPTTLPTTNSTVTTMAPNSTTTTAVQPTTNTTTTTTAVKPTTKTTTTTTAVKPTTNTTTTTTTAKPTTKTTTTTTTAKPTTKITPTVEATITRKLTFRSRGETFTTDLLNPSSAAFKSRAALIKSYLEPLFQREFSTLRDFIVTSFRYDLQAILNIVK</sequence>
<feature type="domain" description="SEA" evidence="2">
    <location>
        <begin position="28"/>
        <end position="154"/>
    </location>
</feature>
<dbReference type="GeneTree" id="ENSGT01110000267359"/>
<dbReference type="Gene3D" id="3.30.70.960">
    <property type="entry name" value="SEA domain"/>
    <property type="match status" value="1"/>
</dbReference>
<dbReference type="Ensembl" id="ENSPFOT00000025140.1">
    <property type="protein sequence ID" value="ENSPFOP00000027481.1"/>
    <property type="gene ID" value="ENSPFOG00000023288.1"/>
</dbReference>
<reference evidence="3" key="3">
    <citation type="submission" date="2025-09" db="UniProtKB">
        <authorList>
            <consortium name="Ensembl"/>
        </authorList>
    </citation>
    <scope>IDENTIFICATION</scope>
</reference>
<dbReference type="InterPro" id="IPR036364">
    <property type="entry name" value="SEA_dom_sf"/>
</dbReference>
<evidence type="ECO:0000259" key="2">
    <source>
        <dbReference type="PROSITE" id="PS50024"/>
    </source>
</evidence>
<evidence type="ECO:0000313" key="3">
    <source>
        <dbReference type="Ensembl" id="ENSPFOP00000027481.1"/>
    </source>
</evidence>
<dbReference type="AlphaFoldDB" id="A0A096M7U0"/>
<feature type="compositionally biased region" description="Polar residues" evidence="1">
    <location>
        <begin position="1"/>
        <end position="11"/>
    </location>
</feature>
<dbReference type="STRING" id="48698.ENSPFOP00000027481"/>
<dbReference type="SUPFAM" id="SSF82671">
    <property type="entry name" value="SEA domain"/>
    <property type="match status" value="1"/>
</dbReference>
<feature type="region of interest" description="Disordered" evidence="1">
    <location>
        <begin position="208"/>
        <end position="231"/>
    </location>
</feature>
<dbReference type="Pfam" id="PF01390">
    <property type="entry name" value="SEA"/>
    <property type="match status" value="1"/>
</dbReference>
<dbReference type="PROSITE" id="PS50024">
    <property type="entry name" value="SEA"/>
    <property type="match status" value="2"/>
</dbReference>
<reference evidence="3" key="2">
    <citation type="submission" date="2025-08" db="UniProtKB">
        <authorList>
            <consortium name="Ensembl"/>
        </authorList>
    </citation>
    <scope>IDENTIFICATION</scope>
</reference>
<evidence type="ECO:0000256" key="1">
    <source>
        <dbReference type="SAM" id="MobiDB-lite"/>
    </source>
</evidence>
<keyword evidence="4" id="KW-1185">Reference proteome</keyword>
<feature type="region of interest" description="Disordered" evidence="1">
    <location>
        <begin position="1"/>
        <end position="27"/>
    </location>
</feature>
<dbReference type="InterPro" id="IPR000082">
    <property type="entry name" value="SEA_dom"/>
</dbReference>